<evidence type="ECO:0000256" key="4">
    <source>
        <dbReference type="ARBA" id="ARBA00022723"/>
    </source>
</evidence>
<organism evidence="16 17">
    <name type="scientific">Necator americanus</name>
    <name type="common">Human hookworm</name>
    <dbReference type="NCBI Taxonomy" id="51031"/>
    <lineage>
        <taxon>Eukaryota</taxon>
        <taxon>Metazoa</taxon>
        <taxon>Ecdysozoa</taxon>
        <taxon>Nematoda</taxon>
        <taxon>Chromadorea</taxon>
        <taxon>Rhabditida</taxon>
        <taxon>Rhabditina</taxon>
        <taxon>Rhabditomorpha</taxon>
        <taxon>Strongyloidea</taxon>
        <taxon>Ancylostomatidae</taxon>
        <taxon>Bunostominae</taxon>
        <taxon>Necator</taxon>
    </lineage>
</organism>
<accession>A0ABR1E838</accession>
<feature type="compositionally biased region" description="Basic and acidic residues" evidence="14">
    <location>
        <begin position="49"/>
        <end position="70"/>
    </location>
</feature>
<comment type="caution">
    <text evidence="16">The sequence shown here is derived from an EMBL/GenBank/DDBJ whole genome shotgun (WGS) entry which is preliminary data.</text>
</comment>
<dbReference type="EMBL" id="JAVFWL010000005">
    <property type="protein sequence ID" value="KAK6758855.1"/>
    <property type="molecule type" value="Genomic_DNA"/>
</dbReference>
<keyword evidence="10" id="KW-0804">Transcription</keyword>
<proteinExistence type="inferred from homology"/>
<evidence type="ECO:0000256" key="2">
    <source>
        <dbReference type="ARBA" id="ARBA00006097"/>
    </source>
</evidence>
<dbReference type="PANTHER" id="PTHR45888:SF4">
    <property type="entry name" value="PHD FINGER PROTEIN 10"/>
    <property type="match status" value="1"/>
</dbReference>
<evidence type="ECO:0000256" key="13">
    <source>
        <dbReference type="SAM" id="Coils"/>
    </source>
</evidence>
<evidence type="ECO:0000256" key="7">
    <source>
        <dbReference type="ARBA" id="ARBA00022833"/>
    </source>
</evidence>
<dbReference type="SUPFAM" id="SSF57903">
    <property type="entry name" value="FYVE/PHD zinc finger"/>
    <property type="match status" value="2"/>
</dbReference>
<reference evidence="16 17" key="1">
    <citation type="submission" date="2023-08" db="EMBL/GenBank/DDBJ databases">
        <title>A Necator americanus chromosomal reference genome.</title>
        <authorList>
            <person name="Ilik V."/>
            <person name="Petrzelkova K.J."/>
            <person name="Pardy F."/>
            <person name="Fuh T."/>
            <person name="Niatou-Singa F.S."/>
            <person name="Gouil Q."/>
            <person name="Baker L."/>
            <person name="Ritchie M.E."/>
            <person name="Jex A.R."/>
            <person name="Gazzola D."/>
            <person name="Li H."/>
            <person name="Toshio Fujiwara R."/>
            <person name="Zhan B."/>
            <person name="Aroian R.V."/>
            <person name="Pafco B."/>
            <person name="Schwarz E.M."/>
        </authorList>
    </citation>
    <scope>NUCLEOTIDE SEQUENCE [LARGE SCALE GENOMIC DNA]</scope>
    <source>
        <strain evidence="16 17">Aroian</strain>
        <tissue evidence="16">Whole animal</tissue>
    </source>
</reference>
<evidence type="ECO:0000256" key="9">
    <source>
        <dbReference type="ARBA" id="ARBA00023015"/>
    </source>
</evidence>
<evidence type="ECO:0000256" key="11">
    <source>
        <dbReference type="ARBA" id="ARBA00023242"/>
    </source>
</evidence>
<keyword evidence="5" id="KW-0677">Repeat</keyword>
<keyword evidence="7" id="KW-0862">Zinc</keyword>
<dbReference type="PANTHER" id="PTHR45888">
    <property type="entry name" value="HL01030P-RELATED"/>
    <property type="match status" value="1"/>
</dbReference>
<dbReference type="Proteomes" id="UP001303046">
    <property type="component" value="Unassembled WGS sequence"/>
</dbReference>
<evidence type="ECO:0000256" key="8">
    <source>
        <dbReference type="ARBA" id="ARBA00022902"/>
    </source>
</evidence>
<dbReference type="Gene3D" id="3.30.40.10">
    <property type="entry name" value="Zinc/RING finger domain, C3HC4 (zinc finger)"/>
    <property type="match status" value="1"/>
</dbReference>
<dbReference type="InterPro" id="IPR011011">
    <property type="entry name" value="Znf_FYVE_PHD"/>
</dbReference>
<keyword evidence="4" id="KW-0479">Metal-binding</keyword>
<dbReference type="Pfam" id="PF00628">
    <property type="entry name" value="PHD"/>
    <property type="match status" value="1"/>
</dbReference>
<evidence type="ECO:0000256" key="14">
    <source>
        <dbReference type="SAM" id="MobiDB-lite"/>
    </source>
</evidence>
<keyword evidence="9" id="KW-0805">Transcription regulation</keyword>
<evidence type="ECO:0000256" key="10">
    <source>
        <dbReference type="ARBA" id="ARBA00023163"/>
    </source>
</evidence>
<feature type="compositionally biased region" description="Low complexity" evidence="14">
    <location>
        <begin position="379"/>
        <end position="392"/>
    </location>
</feature>
<evidence type="ECO:0000313" key="16">
    <source>
        <dbReference type="EMBL" id="KAK6758855.1"/>
    </source>
</evidence>
<dbReference type="PROSITE" id="PS50016">
    <property type="entry name" value="ZF_PHD_2"/>
    <property type="match status" value="2"/>
</dbReference>
<feature type="domain" description="PHD-type" evidence="15">
    <location>
        <begin position="453"/>
        <end position="501"/>
    </location>
</feature>
<feature type="compositionally biased region" description="Polar residues" evidence="14">
    <location>
        <begin position="15"/>
        <end position="48"/>
    </location>
</feature>
<keyword evidence="6 12" id="KW-0863">Zinc-finger</keyword>
<evidence type="ECO:0000313" key="17">
    <source>
        <dbReference type="Proteomes" id="UP001303046"/>
    </source>
</evidence>
<feature type="region of interest" description="Disordered" evidence="14">
    <location>
        <begin position="1"/>
        <end position="92"/>
    </location>
</feature>
<comment type="similarity">
    <text evidence="2">Belongs to the SAYP family.</text>
</comment>
<comment type="subcellular location">
    <subcellularLocation>
        <location evidence="1">Nucleus</location>
    </subcellularLocation>
</comment>
<evidence type="ECO:0000256" key="5">
    <source>
        <dbReference type="ARBA" id="ARBA00022737"/>
    </source>
</evidence>
<dbReference type="InterPro" id="IPR019787">
    <property type="entry name" value="Znf_PHD-finger"/>
</dbReference>
<sequence>METTAPTDDPVSMLEDSNLSMESVESESIQCPASIPTSSAPDGESTTVENHESRDGESNTVENHESRDGESTVVENTGSAQSSEVLPHVPSTPRSLARVITADVTHRQVEVKDLIEYEWPLKSGDKYFLQEQVGDLLDIKSFSRKFPEMSRRKVEKVERDWLCATYNIHQIMNETQLRDLCAMRSVEIHDLMASEYPAIYQEFQKVTAERLKALMVEQAKEMEAIKNDVKKLAELREKAIKSAVEFNKELQQTKKLERQHYWDVQTSIIQSSANKWKKLPAKYTKPDPYPVALIHGQYQNYYRKFTPVELRRLPLGSVLDGEHLFPVHRDPSPPPINVSEKDMQKFEKLLASQQNTISAPSPGQIKFEMSTPRVEPSRKSSGASSVRSSTQRTAVRTVATGQIKCSSCGEAQKVGETFIRCVSCPMQAHASCLEMSDEMAACVATYPWQCIECKRCSVCSLGDQEESIIFCDKCDRGFHTHCIGLSEAPQGTWVCQHYCNHPDNLTVTPRRPAPRKTSVVAI</sequence>
<dbReference type="CDD" id="cd15528">
    <property type="entry name" value="PHD1_PHF10"/>
    <property type="match status" value="1"/>
</dbReference>
<evidence type="ECO:0000256" key="1">
    <source>
        <dbReference type="ARBA" id="ARBA00004123"/>
    </source>
</evidence>
<dbReference type="InterPro" id="IPR013083">
    <property type="entry name" value="Znf_RING/FYVE/PHD"/>
</dbReference>
<gene>
    <name evidence="16" type="primary">Necator_chrV.g21012</name>
    <name evidence="16" type="ORF">RB195_016219</name>
</gene>
<dbReference type="CDD" id="cd21085">
    <property type="entry name" value="WH_NTD_PHF10"/>
    <property type="match status" value="1"/>
</dbReference>
<evidence type="ECO:0000256" key="3">
    <source>
        <dbReference type="ARBA" id="ARBA00016995"/>
    </source>
</evidence>
<evidence type="ECO:0000259" key="15">
    <source>
        <dbReference type="PROSITE" id="PS50016"/>
    </source>
</evidence>
<evidence type="ECO:0000256" key="6">
    <source>
        <dbReference type="ARBA" id="ARBA00022771"/>
    </source>
</evidence>
<keyword evidence="11" id="KW-0539">Nucleus</keyword>
<name>A0ABR1E838_NECAM</name>
<feature type="coiled-coil region" evidence="13">
    <location>
        <begin position="208"/>
        <end position="242"/>
    </location>
</feature>
<evidence type="ECO:0000256" key="12">
    <source>
        <dbReference type="PROSITE-ProRule" id="PRU00146"/>
    </source>
</evidence>
<feature type="compositionally biased region" description="Polar residues" evidence="14">
    <location>
        <begin position="73"/>
        <end position="84"/>
    </location>
</feature>
<keyword evidence="8" id="KW-0524">Neurogenesis</keyword>
<feature type="domain" description="PHD-type" evidence="15">
    <location>
        <begin position="402"/>
        <end position="456"/>
    </location>
</feature>
<dbReference type="InterPro" id="IPR001965">
    <property type="entry name" value="Znf_PHD"/>
</dbReference>
<dbReference type="InterPro" id="IPR038045">
    <property type="entry name" value="PHF10_PHD_finger_1"/>
</dbReference>
<dbReference type="SMART" id="SM00249">
    <property type="entry name" value="PHD"/>
    <property type="match status" value="2"/>
</dbReference>
<protein>
    <recommendedName>
        <fullName evidence="3">PHD finger protein 10</fullName>
    </recommendedName>
</protein>
<keyword evidence="17" id="KW-1185">Reference proteome</keyword>
<feature type="region of interest" description="Disordered" evidence="14">
    <location>
        <begin position="356"/>
        <end position="392"/>
    </location>
</feature>
<keyword evidence="13" id="KW-0175">Coiled coil</keyword>